<accession>A0AB94IWX5</accession>
<reference evidence="2" key="1">
    <citation type="submission" date="2010-03" db="EMBL/GenBank/DDBJ databases">
        <title>The genome sequence of Synergistetes sp. SGP1.</title>
        <authorList>
            <consortium name="metaHIT consortium -- http://www.metahit.eu/"/>
            <person name="Pajon A."/>
            <person name="Turner K."/>
            <person name="Parkhill J."/>
            <person name="Wade W."/>
            <person name="Vartoukian S."/>
        </authorList>
    </citation>
    <scope>NUCLEOTIDE SEQUENCE [LARGE SCALE GENOMIC DNA]</scope>
    <source>
        <strain evidence="2">SGP1</strain>
    </source>
</reference>
<sequence>MAQFVLELPQELRERIETRSGAANQKPEKFMLMAIEQYLEDLEDYEDAVRISEEVRSGRMKTYSLEEVRAHLGLDD</sequence>
<dbReference type="KEGG" id="sbr:SY1_10030"/>
<proteinExistence type="predicted"/>
<evidence type="ECO:0000313" key="1">
    <source>
        <dbReference type="EMBL" id="CBL28239.1"/>
    </source>
</evidence>
<dbReference type="RefSeq" id="WP_015556386.1">
    <property type="nucleotide sequence ID" value="NC_021038.1"/>
</dbReference>
<gene>
    <name evidence="1" type="ORF">SY1_10030</name>
</gene>
<name>A0AB94IWX5_9BACT</name>
<protein>
    <recommendedName>
        <fullName evidence="3">CopG family transcriptional regulator</fullName>
    </recommendedName>
</protein>
<evidence type="ECO:0000313" key="2">
    <source>
        <dbReference type="Proteomes" id="UP000008957"/>
    </source>
</evidence>
<organism evidence="1 2">
    <name type="scientific">Fretibacterium fastidiosum</name>
    <dbReference type="NCBI Taxonomy" id="651822"/>
    <lineage>
        <taxon>Bacteria</taxon>
        <taxon>Thermotogati</taxon>
        <taxon>Synergistota</taxon>
        <taxon>Synergistia</taxon>
        <taxon>Synergistales</taxon>
        <taxon>Aminobacteriaceae</taxon>
        <taxon>Fretibacterium</taxon>
    </lineage>
</organism>
<reference evidence="1 2" key="2">
    <citation type="submission" date="2010-03" db="EMBL/GenBank/DDBJ databases">
        <authorList>
            <person name="Pajon A."/>
        </authorList>
    </citation>
    <scope>NUCLEOTIDE SEQUENCE [LARGE SCALE GENOMIC DNA]</scope>
    <source>
        <strain evidence="1 2">SGP1</strain>
    </source>
</reference>
<dbReference type="Proteomes" id="UP000008957">
    <property type="component" value="Chromosome"/>
</dbReference>
<keyword evidence="2" id="KW-1185">Reference proteome</keyword>
<dbReference type="AlphaFoldDB" id="A0AB94IWX5"/>
<evidence type="ECO:0008006" key="3">
    <source>
        <dbReference type="Google" id="ProtNLM"/>
    </source>
</evidence>
<dbReference type="EMBL" id="FP929056">
    <property type="protein sequence ID" value="CBL28239.1"/>
    <property type="molecule type" value="Genomic_DNA"/>
</dbReference>